<dbReference type="AlphaFoldDB" id="A0AAE0FBW3"/>
<gene>
    <name evidence="1" type="ORF">CYMTET_34292</name>
</gene>
<evidence type="ECO:0000313" key="2">
    <source>
        <dbReference type="Proteomes" id="UP001190700"/>
    </source>
</evidence>
<evidence type="ECO:0000313" key="1">
    <source>
        <dbReference type="EMBL" id="KAK3256573.1"/>
    </source>
</evidence>
<sequence length="720" mass="75798">MRTSQALFQDPDLVERILHFVQDGRVRASAAAISRTFCTAAQRPTCWLAGLQATPPFERLAAVRAVLQLALHASVPPGPQAPSNRAHVAGAVLQFAARPDSTGSRTSPDAPGILVRLVAEDPDRRVRQAALVACALLCRNITALEHLAAQPPLSPFPVGDAASGCEELLVAQRWTRDTDGRFHSLIERSARSRTGHNISPLPCPNPGLASLVYALEQHAIALRNPLKAVEDTHGTAQEREYEEAARLASSTAQAEAQRHAIVAVADRQIVRMLALQGVQLALAFQALRLADGWGYRRVEVLVRVVADSSGMECAAVLRLMLAHGAVSVRDAIVYGADVAGIAHQDDWLGRQQRQDVLVRFLLNEEGAGLRVDLVLREFADMCDPIWGHYRISCDSRDVLRAMSRSSGAGLPPEELARGLADRDGAGLGAVQVARALGAATGAGISPAGLAQALLSEHGTALSAEEVARAMCVGANLSSMEVARALWEGTELEVVPLVQALMSEQGAGAGVEHTAQALLHEDGAFLTAEAAMHGLTHTQGANLPPETAARAIAQVNVSSIGIKDLARALVCQEGAHLSPAVAAHALVVENGVRTSTEQAAWALGVADGGALPLEEVLWALIGPNGPGLTLEEAVAALVSKNGLWCGLEEVAQTLARDCRMQLGVAEVARVLMSEAGGGFSAEEVECALLCAHGGDFKEEDMLETLAASCGGLERPSKVARL</sequence>
<name>A0AAE0FBW3_9CHLO</name>
<accession>A0AAE0FBW3</accession>
<organism evidence="1 2">
    <name type="scientific">Cymbomonas tetramitiformis</name>
    <dbReference type="NCBI Taxonomy" id="36881"/>
    <lineage>
        <taxon>Eukaryota</taxon>
        <taxon>Viridiplantae</taxon>
        <taxon>Chlorophyta</taxon>
        <taxon>Pyramimonadophyceae</taxon>
        <taxon>Pyramimonadales</taxon>
        <taxon>Pyramimonadaceae</taxon>
        <taxon>Cymbomonas</taxon>
    </lineage>
</organism>
<proteinExistence type="predicted"/>
<reference evidence="1 2" key="1">
    <citation type="journal article" date="2015" name="Genome Biol. Evol.">
        <title>Comparative Genomics of a Bacterivorous Green Alga Reveals Evolutionary Causalities and Consequences of Phago-Mixotrophic Mode of Nutrition.</title>
        <authorList>
            <person name="Burns J.A."/>
            <person name="Paasch A."/>
            <person name="Narechania A."/>
            <person name="Kim E."/>
        </authorList>
    </citation>
    <scope>NUCLEOTIDE SEQUENCE [LARGE SCALE GENOMIC DNA]</scope>
    <source>
        <strain evidence="1 2">PLY_AMNH</strain>
    </source>
</reference>
<keyword evidence="2" id="KW-1185">Reference proteome</keyword>
<dbReference type="Proteomes" id="UP001190700">
    <property type="component" value="Unassembled WGS sequence"/>
</dbReference>
<dbReference type="EMBL" id="LGRX02021527">
    <property type="protein sequence ID" value="KAK3256573.1"/>
    <property type="molecule type" value="Genomic_DNA"/>
</dbReference>
<comment type="caution">
    <text evidence="1">The sequence shown here is derived from an EMBL/GenBank/DDBJ whole genome shotgun (WGS) entry which is preliminary data.</text>
</comment>
<protein>
    <submittedName>
        <fullName evidence="1">Uncharacterized protein</fullName>
    </submittedName>
</protein>